<dbReference type="SUPFAM" id="SSF46565">
    <property type="entry name" value="Chaperone J-domain"/>
    <property type="match status" value="1"/>
</dbReference>
<feature type="domain" description="J" evidence="2">
    <location>
        <begin position="4"/>
        <end position="69"/>
    </location>
</feature>
<reference evidence="3" key="2">
    <citation type="journal article" date="2021" name="PeerJ">
        <title>Extensive microbial diversity within the chicken gut microbiome revealed by metagenomics and culture.</title>
        <authorList>
            <person name="Gilroy R."/>
            <person name="Ravi A."/>
            <person name="Getino M."/>
            <person name="Pursley I."/>
            <person name="Horton D.L."/>
            <person name="Alikhan N.F."/>
            <person name="Baker D."/>
            <person name="Gharbi K."/>
            <person name="Hall N."/>
            <person name="Watson M."/>
            <person name="Adriaenssens E.M."/>
            <person name="Foster-Nyarko E."/>
            <person name="Jarju S."/>
            <person name="Secka A."/>
            <person name="Antonio M."/>
            <person name="Oren A."/>
            <person name="Chaudhuri R.R."/>
            <person name="La Ragione R."/>
            <person name="Hildebrand F."/>
            <person name="Pallen M.J."/>
        </authorList>
    </citation>
    <scope>NUCLEOTIDE SEQUENCE</scope>
    <source>
        <strain evidence="3">10532</strain>
    </source>
</reference>
<name>A0A9D9HMU9_9SPIR</name>
<dbReference type="AlphaFoldDB" id="A0A9D9HMU9"/>
<organism evidence="3 4">
    <name type="scientific">Candidatus Gallitreponema excrementavium</name>
    <dbReference type="NCBI Taxonomy" id="2840840"/>
    <lineage>
        <taxon>Bacteria</taxon>
        <taxon>Pseudomonadati</taxon>
        <taxon>Spirochaetota</taxon>
        <taxon>Spirochaetia</taxon>
        <taxon>Spirochaetales</taxon>
        <taxon>Candidatus Gallitreponema</taxon>
    </lineage>
</organism>
<keyword evidence="1" id="KW-0472">Membrane</keyword>
<dbReference type="CDD" id="cd06257">
    <property type="entry name" value="DnaJ"/>
    <property type="match status" value="1"/>
</dbReference>
<dbReference type="Pfam" id="PF00226">
    <property type="entry name" value="DnaJ"/>
    <property type="match status" value="1"/>
</dbReference>
<reference evidence="3" key="1">
    <citation type="submission" date="2020-10" db="EMBL/GenBank/DDBJ databases">
        <authorList>
            <person name="Gilroy R."/>
        </authorList>
    </citation>
    <scope>NUCLEOTIDE SEQUENCE</scope>
    <source>
        <strain evidence="3">10532</strain>
    </source>
</reference>
<dbReference type="PANTHER" id="PTHR43948:SF10">
    <property type="entry name" value="MRJ, ISOFORM E"/>
    <property type="match status" value="1"/>
</dbReference>
<dbReference type="InterPro" id="IPR001623">
    <property type="entry name" value="DnaJ_domain"/>
</dbReference>
<evidence type="ECO:0000256" key="1">
    <source>
        <dbReference type="SAM" id="Phobius"/>
    </source>
</evidence>
<evidence type="ECO:0000313" key="3">
    <source>
        <dbReference type="EMBL" id="MBO8456771.1"/>
    </source>
</evidence>
<dbReference type="EMBL" id="JADIMM010000017">
    <property type="protein sequence ID" value="MBO8456771.1"/>
    <property type="molecule type" value="Genomic_DNA"/>
</dbReference>
<dbReference type="InterPro" id="IPR036869">
    <property type="entry name" value="J_dom_sf"/>
</dbReference>
<sequence length="192" mass="21879">MTKDYYGILGVDKNATQEEIKKAYRKLAFKYHPDRNQNNPGAEAEFKKVNEAYSVLSDPVKRAEWESGRIYHENGGYQQESYGTYGSYGNYSGDSGWDSFEEFFRNTARAGGAYRYESTKSRYGKKPDGFFGILKDFFRGILTFFGGVFVFIFFSFFPLAWLASFVMIIGGISTVFSAIINAASLLIRKKEK</sequence>
<dbReference type="GO" id="GO:0005737">
    <property type="term" value="C:cytoplasm"/>
    <property type="evidence" value="ECO:0007669"/>
    <property type="project" value="TreeGrafter"/>
</dbReference>
<dbReference type="SMART" id="SM00271">
    <property type="entry name" value="DnaJ"/>
    <property type="match status" value="1"/>
</dbReference>
<dbReference type="Gene3D" id="1.10.287.110">
    <property type="entry name" value="DnaJ domain"/>
    <property type="match status" value="1"/>
</dbReference>
<feature type="transmembrane region" description="Helical" evidence="1">
    <location>
        <begin position="137"/>
        <end position="157"/>
    </location>
</feature>
<keyword evidence="1" id="KW-0812">Transmembrane</keyword>
<accession>A0A9D9HMU9</accession>
<dbReference type="GO" id="GO:0044183">
    <property type="term" value="F:protein folding chaperone"/>
    <property type="evidence" value="ECO:0007669"/>
    <property type="project" value="TreeGrafter"/>
</dbReference>
<dbReference type="Proteomes" id="UP000823638">
    <property type="component" value="Unassembled WGS sequence"/>
</dbReference>
<evidence type="ECO:0000259" key="2">
    <source>
        <dbReference type="PROSITE" id="PS50076"/>
    </source>
</evidence>
<dbReference type="PROSITE" id="PS50076">
    <property type="entry name" value="DNAJ_2"/>
    <property type="match status" value="1"/>
</dbReference>
<gene>
    <name evidence="3" type="ORF">IAA81_00905</name>
</gene>
<dbReference type="PRINTS" id="PR00625">
    <property type="entry name" value="JDOMAIN"/>
</dbReference>
<proteinExistence type="predicted"/>
<keyword evidence="1" id="KW-1133">Transmembrane helix</keyword>
<evidence type="ECO:0000313" key="4">
    <source>
        <dbReference type="Proteomes" id="UP000823638"/>
    </source>
</evidence>
<dbReference type="GO" id="GO:0051082">
    <property type="term" value="F:unfolded protein binding"/>
    <property type="evidence" value="ECO:0007669"/>
    <property type="project" value="TreeGrafter"/>
</dbReference>
<protein>
    <submittedName>
        <fullName evidence="3">J domain-containing protein</fullName>
    </submittedName>
</protein>
<dbReference type="PANTHER" id="PTHR43948">
    <property type="entry name" value="DNAJ HOMOLOG SUBFAMILY B"/>
    <property type="match status" value="1"/>
</dbReference>
<dbReference type="GO" id="GO:0051087">
    <property type="term" value="F:protein-folding chaperone binding"/>
    <property type="evidence" value="ECO:0007669"/>
    <property type="project" value="TreeGrafter"/>
</dbReference>
<feature type="transmembrane region" description="Helical" evidence="1">
    <location>
        <begin position="163"/>
        <end position="187"/>
    </location>
</feature>
<comment type="caution">
    <text evidence="3">The sequence shown here is derived from an EMBL/GenBank/DDBJ whole genome shotgun (WGS) entry which is preliminary data.</text>
</comment>